<sequence length="121" mass="13250">MNGRIGQRIYIRGTQNTSSNGINKSQAVSELLGDTSMRKMRSEVGGKCLASGDRCRAAELSPSAEALPPSCRRYKDMGHLASSQQVKRYPRFESFSLLYAARGILQGPTSYTESLARCLTV</sequence>
<reference evidence="1 2" key="1">
    <citation type="submission" date="2023-09" db="EMBL/GenBank/DDBJ databases">
        <title>Nesidiocoris tenuis whole genome shotgun sequence.</title>
        <authorList>
            <person name="Shibata T."/>
            <person name="Shimoda M."/>
            <person name="Kobayashi T."/>
            <person name="Uehara T."/>
        </authorList>
    </citation>
    <scope>NUCLEOTIDE SEQUENCE [LARGE SCALE GENOMIC DNA]</scope>
    <source>
        <strain evidence="1 2">Japan</strain>
    </source>
</reference>
<proteinExistence type="predicted"/>
<keyword evidence="2" id="KW-1185">Reference proteome</keyword>
<evidence type="ECO:0000313" key="1">
    <source>
        <dbReference type="EMBL" id="BES92791.1"/>
    </source>
</evidence>
<dbReference type="Proteomes" id="UP001307889">
    <property type="component" value="Chromosome 3"/>
</dbReference>
<gene>
    <name evidence="1" type="ORF">NTJ_05600</name>
</gene>
<dbReference type="EMBL" id="AP028911">
    <property type="protein sequence ID" value="BES92791.1"/>
    <property type="molecule type" value="Genomic_DNA"/>
</dbReference>
<name>A0ABN7API7_9HEMI</name>
<protein>
    <submittedName>
        <fullName evidence="1">Uncharacterized protein</fullName>
    </submittedName>
</protein>
<organism evidence="1 2">
    <name type="scientific">Nesidiocoris tenuis</name>
    <dbReference type="NCBI Taxonomy" id="355587"/>
    <lineage>
        <taxon>Eukaryota</taxon>
        <taxon>Metazoa</taxon>
        <taxon>Ecdysozoa</taxon>
        <taxon>Arthropoda</taxon>
        <taxon>Hexapoda</taxon>
        <taxon>Insecta</taxon>
        <taxon>Pterygota</taxon>
        <taxon>Neoptera</taxon>
        <taxon>Paraneoptera</taxon>
        <taxon>Hemiptera</taxon>
        <taxon>Heteroptera</taxon>
        <taxon>Panheteroptera</taxon>
        <taxon>Cimicomorpha</taxon>
        <taxon>Miridae</taxon>
        <taxon>Dicyphina</taxon>
        <taxon>Nesidiocoris</taxon>
    </lineage>
</organism>
<evidence type="ECO:0000313" key="2">
    <source>
        <dbReference type="Proteomes" id="UP001307889"/>
    </source>
</evidence>
<accession>A0ABN7API7</accession>